<dbReference type="PANTHER" id="PTHR44163">
    <property type="entry name" value="U3 SMALL NUCLEOLAR RNA-ASSOCIATED PROTEIN 4 HOMOLOG"/>
    <property type="match status" value="1"/>
</dbReference>
<dbReference type="SUPFAM" id="SSF50978">
    <property type="entry name" value="WD40 repeat-like"/>
    <property type="match status" value="2"/>
</dbReference>
<dbReference type="GO" id="GO:0034455">
    <property type="term" value="C:t-UTP complex"/>
    <property type="evidence" value="ECO:0007669"/>
    <property type="project" value="TreeGrafter"/>
</dbReference>
<evidence type="ECO:0008006" key="5">
    <source>
        <dbReference type="Google" id="ProtNLM"/>
    </source>
</evidence>
<name>A0A6H0XRB4_9PEZI</name>
<feature type="region of interest" description="Disordered" evidence="2">
    <location>
        <begin position="730"/>
        <end position="778"/>
    </location>
</feature>
<dbReference type="GO" id="GO:0000462">
    <property type="term" value="P:maturation of SSU-rRNA from tricistronic rRNA transcript (SSU-rRNA, 5.8S rRNA, LSU-rRNA)"/>
    <property type="evidence" value="ECO:0007669"/>
    <property type="project" value="InterPro"/>
</dbReference>
<dbReference type="PROSITE" id="PS50082">
    <property type="entry name" value="WD_REPEATS_2"/>
    <property type="match status" value="1"/>
</dbReference>
<dbReference type="GO" id="GO:0003723">
    <property type="term" value="F:RNA binding"/>
    <property type="evidence" value="ECO:0007669"/>
    <property type="project" value="TreeGrafter"/>
</dbReference>
<evidence type="ECO:0000313" key="3">
    <source>
        <dbReference type="EMBL" id="QIW97168.1"/>
    </source>
</evidence>
<dbReference type="InterPro" id="IPR001680">
    <property type="entry name" value="WD40_rpt"/>
</dbReference>
<dbReference type="Pfam" id="PF00400">
    <property type="entry name" value="WD40"/>
    <property type="match status" value="1"/>
</dbReference>
<dbReference type="AlphaFoldDB" id="A0A6H0XRB4"/>
<feature type="repeat" description="WD" evidence="1">
    <location>
        <begin position="539"/>
        <end position="573"/>
    </location>
</feature>
<organism evidence="3 4">
    <name type="scientific">Peltaster fructicola</name>
    <dbReference type="NCBI Taxonomy" id="286661"/>
    <lineage>
        <taxon>Eukaryota</taxon>
        <taxon>Fungi</taxon>
        <taxon>Dikarya</taxon>
        <taxon>Ascomycota</taxon>
        <taxon>Pezizomycotina</taxon>
        <taxon>Dothideomycetes</taxon>
        <taxon>Dothideomycetes incertae sedis</taxon>
        <taxon>Peltaster</taxon>
    </lineage>
</organism>
<dbReference type="GO" id="GO:0032040">
    <property type="term" value="C:small-subunit processome"/>
    <property type="evidence" value="ECO:0007669"/>
    <property type="project" value="TreeGrafter"/>
</dbReference>
<evidence type="ECO:0000313" key="4">
    <source>
        <dbReference type="Proteomes" id="UP000503462"/>
    </source>
</evidence>
<evidence type="ECO:0000256" key="1">
    <source>
        <dbReference type="PROSITE-ProRule" id="PRU00221"/>
    </source>
</evidence>
<keyword evidence="1" id="KW-0853">WD repeat</keyword>
<accession>A0A6H0XRB4</accession>
<evidence type="ECO:0000256" key="2">
    <source>
        <dbReference type="SAM" id="MobiDB-lite"/>
    </source>
</evidence>
<dbReference type="EMBL" id="CP051140">
    <property type="protein sequence ID" value="QIW97168.1"/>
    <property type="molecule type" value="Genomic_DNA"/>
</dbReference>
<dbReference type="InterPro" id="IPR046351">
    <property type="entry name" value="UTP4"/>
</dbReference>
<reference evidence="3 4" key="1">
    <citation type="journal article" date="2016" name="Sci. Rep.">
        <title>Peltaster fructicola genome reveals evolution from an invasive phytopathogen to an ectophytic parasite.</title>
        <authorList>
            <person name="Xu C."/>
            <person name="Chen H."/>
            <person name="Gleason M.L."/>
            <person name="Xu J.R."/>
            <person name="Liu H."/>
            <person name="Zhang R."/>
            <person name="Sun G."/>
        </authorList>
    </citation>
    <scope>NUCLEOTIDE SEQUENCE [LARGE SCALE GENOMIC DNA]</scope>
    <source>
        <strain evidence="3 4">LNHT1506</strain>
    </source>
</reference>
<dbReference type="Gene3D" id="2.130.10.10">
    <property type="entry name" value="YVTN repeat-like/Quinoprotein amine dehydrogenase"/>
    <property type="match status" value="3"/>
</dbReference>
<keyword evidence="4" id="KW-1185">Reference proteome</keyword>
<dbReference type="SMART" id="SM00320">
    <property type="entry name" value="WD40"/>
    <property type="match status" value="7"/>
</dbReference>
<gene>
    <name evidence="3" type="ORF">AMS68_002686</name>
</gene>
<dbReference type="PANTHER" id="PTHR44163:SF1">
    <property type="entry name" value="U3 SMALL NUCLEOLAR RNA-ASSOCIATED PROTEIN 4 HOMOLOG"/>
    <property type="match status" value="1"/>
</dbReference>
<dbReference type="InterPro" id="IPR015943">
    <property type="entry name" value="WD40/YVTN_repeat-like_dom_sf"/>
</dbReference>
<sequence length="877" mass="96306">MDVHRARFIPYPTPAISCLAFTRSNDTGLGANKPTLRLALARTNGSIEIWNPLDGVWVQETIFPAVAGNAVESLVWTQEPDELSSNGDVIAGQYRLFSIGSSSNVTEWDLETGTVKRKSTGNFSEIWCLTAQPRSAKPSTEDQQTRAQELVIGGGDGTLALLNTEDNDLQFKRFLARVSGKKARCLTVTYQKPEVVVAGFADSTIRVFDTRNGSILRTMSLGVGLPGAPKTTLVWKLAALPNGDLVSADSNGELRIWDGKTLSMSQRLHGHEGDCLDVIASSNGKTLFSGGVDGRIACFRRTNADSGRSSWSKVSHRKIHQEHGPVKTLAAYDGKSMSVFVAGGGDPAPVLVPLDSFGKEHMRSLPSLPQEAQVVSAPSARLVATWWDNTVYIYRFARQNSLEVLRDAEHAIRRLVGKVRLASNETIRSVALSPSGDLLAASTSSSTKLFQLRSASADDVLLKVRKLALPKDMASTGARLLALAEEEAEGIWLAAVSTDNEIRLTKVIWSASDSNNLEAATMSIELERNFRRSVDQTGFKRYNSTISKLTFTDDAAMLVTGDLSGRLDYWEVEGEFDVEQSCIAVSKTNQDDSDVDSDDDDDTDIVLYGQTWRYGSSSPLPALDSAPLVTTFRPSAEQNLLDSQLGDAAMPAHRRLLVITARHQLYEYEVRDGLLSAWSQRNPSSSLPDDFTRLRDRVIGAHWDPRERLWLYGSNFVFMLDVADDLQVSEKNGSNKRKRQVDNTAPSKRNKGSGAGGPITNGHDVRGSLTAMRSEDKKRTGLDLRTTNGVDMDIDDDEGVVAGDLTRLTHDSSDDRKKLVSNQTIQHWSTTKYRPILGMVALAHEAKSSTDDEDVLEVVIVERPPIPATRKKKRRQR</sequence>
<dbReference type="InterPro" id="IPR036322">
    <property type="entry name" value="WD40_repeat_dom_sf"/>
</dbReference>
<dbReference type="OrthoDB" id="8883818at2759"/>
<proteinExistence type="predicted"/>
<protein>
    <recommendedName>
        <fullName evidence="5">Anaphase-promoting complex subunit 4 WD40 domain-containing protein</fullName>
    </recommendedName>
</protein>
<dbReference type="GO" id="GO:0030686">
    <property type="term" value="C:90S preribosome"/>
    <property type="evidence" value="ECO:0007669"/>
    <property type="project" value="InterPro"/>
</dbReference>
<dbReference type="Proteomes" id="UP000503462">
    <property type="component" value="Chromosome 2"/>
</dbReference>